<dbReference type="Gene3D" id="3.40.930.10">
    <property type="entry name" value="Mannitol-specific EII, Chain A"/>
    <property type="match status" value="1"/>
</dbReference>
<proteinExistence type="predicted"/>
<keyword evidence="1" id="KW-0813">Transport</keyword>
<dbReference type="PANTHER" id="PTHR47738:SF2">
    <property type="entry name" value="PTS SYSTEM FRUCTOSE-LIKE EIIA COMPONENT"/>
    <property type="match status" value="1"/>
</dbReference>
<evidence type="ECO:0000256" key="5">
    <source>
        <dbReference type="ARBA" id="ARBA00022683"/>
    </source>
</evidence>
<dbReference type="PANTHER" id="PTHR47738">
    <property type="entry name" value="PTS SYSTEM FRUCTOSE-LIKE EIIA COMPONENT-RELATED"/>
    <property type="match status" value="1"/>
</dbReference>
<dbReference type="AlphaFoldDB" id="A0A078LLU3"/>
<dbReference type="GO" id="GO:0016020">
    <property type="term" value="C:membrane"/>
    <property type="evidence" value="ECO:0007669"/>
    <property type="project" value="InterPro"/>
</dbReference>
<evidence type="ECO:0000313" key="6">
    <source>
        <dbReference type="EMBL" id="CDZ85139.1"/>
    </source>
</evidence>
<accession>A0A078LLU3</accession>
<dbReference type="InterPro" id="IPR004715">
    <property type="entry name" value="PTS_IIA_fruc"/>
</dbReference>
<dbReference type="Pfam" id="PF00359">
    <property type="entry name" value="PTS_EIIA_2"/>
    <property type="match status" value="1"/>
</dbReference>
<organism evidence="6">
    <name type="scientific">Citrobacter koseri</name>
    <name type="common">Citrobacter diversus</name>
    <dbReference type="NCBI Taxonomy" id="545"/>
    <lineage>
        <taxon>Bacteria</taxon>
        <taxon>Pseudomonadati</taxon>
        <taxon>Pseudomonadota</taxon>
        <taxon>Gammaproteobacteria</taxon>
        <taxon>Enterobacterales</taxon>
        <taxon>Enterobacteriaceae</taxon>
        <taxon>Citrobacter</taxon>
    </lineage>
</organism>
<keyword evidence="5" id="KW-0598">Phosphotransferase system</keyword>
<evidence type="ECO:0000256" key="1">
    <source>
        <dbReference type="ARBA" id="ARBA00022448"/>
    </source>
</evidence>
<evidence type="ECO:0000256" key="3">
    <source>
        <dbReference type="ARBA" id="ARBA00022597"/>
    </source>
</evidence>
<dbReference type="CDD" id="cd00211">
    <property type="entry name" value="PTS_IIA_fru"/>
    <property type="match status" value="1"/>
</dbReference>
<dbReference type="OMA" id="WTTENEY"/>
<dbReference type="SUPFAM" id="SSF55804">
    <property type="entry name" value="Phoshotransferase/anion transport protein"/>
    <property type="match status" value="1"/>
</dbReference>
<sequence length="194" mass="20697">MELSALTHSELIFIDPPHRTPEAVIGEMSAALFRQGLINDKAMFIDSVLRRESEGPTALGESLAVPHGKCGSVVQAAFSVALFRQPVMWPGLEGDEEVQLVFLLAIPPEEAGSTHMQLLTRLTSSLVDDKVRESLINASSAEEVLALLSPDAPSVSPEPAIAVKNTRLVPLVLGIVAVAAFINAGIHWMNATAQ</sequence>
<evidence type="ECO:0000256" key="2">
    <source>
        <dbReference type="ARBA" id="ARBA00022553"/>
    </source>
</evidence>
<dbReference type="PATRIC" id="fig|545.12.peg.3344"/>
<dbReference type="GeneID" id="45137298"/>
<dbReference type="EMBL" id="LK931336">
    <property type="protein sequence ID" value="CDZ85139.1"/>
    <property type="molecule type" value="Genomic_DNA"/>
</dbReference>
<evidence type="ECO:0000256" key="4">
    <source>
        <dbReference type="ARBA" id="ARBA00022679"/>
    </source>
</evidence>
<dbReference type="GO" id="GO:0009401">
    <property type="term" value="P:phosphoenolpyruvate-dependent sugar phosphotransferase system"/>
    <property type="evidence" value="ECO:0007669"/>
    <property type="project" value="UniProtKB-KW"/>
</dbReference>
<name>A0A078LLU3_CITKO</name>
<keyword evidence="3" id="KW-0762">Sugar transport</keyword>
<keyword evidence="2" id="KW-0597">Phosphoprotein</keyword>
<dbReference type="PROSITE" id="PS00372">
    <property type="entry name" value="PTS_EIIA_TYPE_2_HIS"/>
    <property type="match status" value="1"/>
</dbReference>
<dbReference type="RefSeq" id="WP_012134357.1">
    <property type="nucleotide sequence ID" value="NZ_CP052059.1"/>
</dbReference>
<dbReference type="NCBIfam" id="TIGR00848">
    <property type="entry name" value="fruA"/>
    <property type="match status" value="1"/>
</dbReference>
<dbReference type="InterPro" id="IPR051541">
    <property type="entry name" value="PTS_SugarTrans_NitroReg"/>
</dbReference>
<reference evidence="6" key="1">
    <citation type="submission" date="2014-06" db="EMBL/GenBank/DDBJ databases">
        <authorList>
            <person name="Urmite Genomes Urmite Genomes"/>
        </authorList>
    </citation>
    <scope>NUCLEOTIDE SEQUENCE</scope>
</reference>
<dbReference type="GO" id="GO:0008982">
    <property type="term" value="F:protein-N(PI)-phosphohistidine-sugar phosphotransferase activity"/>
    <property type="evidence" value="ECO:0007669"/>
    <property type="project" value="InterPro"/>
</dbReference>
<gene>
    <name evidence="6" type="ORF">BN1086_03335</name>
</gene>
<keyword evidence="4" id="KW-0808">Transferase</keyword>
<dbReference type="InterPro" id="IPR002178">
    <property type="entry name" value="PTS_EIIA_type-2_dom"/>
</dbReference>
<dbReference type="PROSITE" id="PS51094">
    <property type="entry name" value="PTS_EIIA_TYPE_2"/>
    <property type="match status" value="1"/>
</dbReference>
<dbReference type="InterPro" id="IPR016152">
    <property type="entry name" value="PTrfase/Anion_transptr"/>
</dbReference>
<protein>
    <submittedName>
        <fullName evidence="6">PTS system 2-O-a-mannosyl-D-glycerate specific transporter subunit IIABC</fullName>
    </submittedName>
</protein>